<reference evidence="1 2" key="1">
    <citation type="submission" date="2020-06" db="EMBL/GenBank/DDBJ databases">
        <title>Transcriptomic and genomic resources for Thalictrum thalictroides and T. hernandezii: Facilitating candidate gene discovery in an emerging model plant lineage.</title>
        <authorList>
            <person name="Arias T."/>
            <person name="Riano-Pachon D.M."/>
            <person name="Di Stilio V.S."/>
        </authorList>
    </citation>
    <scope>NUCLEOTIDE SEQUENCE [LARGE SCALE GENOMIC DNA]</scope>
    <source>
        <strain evidence="2">cv. WT478/WT964</strain>
        <tissue evidence="1">Leaves</tissue>
    </source>
</reference>
<organism evidence="1 2">
    <name type="scientific">Thalictrum thalictroides</name>
    <name type="common">Rue-anemone</name>
    <name type="synonym">Anemone thalictroides</name>
    <dbReference type="NCBI Taxonomy" id="46969"/>
    <lineage>
        <taxon>Eukaryota</taxon>
        <taxon>Viridiplantae</taxon>
        <taxon>Streptophyta</taxon>
        <taxon>Embryophyta</taxon>
        <taxon>Tracheophyta</taxon>
        <taxon>Spermatophyta</taxon>
        <taxon>Magnoliopsida</taxon>
        <taxon>Ranunculales</taxon>
        <taxon>Ranunculaceae</taxon>
        <taxon>Thalictroideae</taxon>
        <taxon>Thalictrum</taxon>
    </lineage>
</organism>
<dbReference type="AlphaFoldDB" id="A0A7J6WPQ0"/>
<keyword evidence="2" id="KW-1185">Reference proteome</keyword>
<dbReference type="InterPro" id="IPR052147">
    <property type="entry name" value="PP2-like/Lectin"/>
</dbReference>
<dbReference type="InterPro" id="IPR025886">
    <property type="entry name" value="PP2-like"/>
</dbReference>
<gene>
    <name evidence="1" type="ORF">FRX31_011853</name>
</gene>
<dbReference type="OrthoDB" id="533833at2759"/>
<comment type="caution">
    <text evidence="1">The sequence shown here is derived from an EMBL/GenBank/DDBJ whole genome shotgun (WGS) entry which is preliminary data.</text>
</comment>
<sequence length="214" mass="24682">MHKIVMNRSNWDFIYGFNNRGVVITSHQQCCYSPSLVVCVEVFSHSKQYFIEEKDDLIHAKMLPRYLDIAWGKDQRYWSWSSSNEKDGSPVEVAELKHVCWLDVHGTIPSSNLSPNTTYEVVYIIKLQEKGSGWEVPVSLVIRLQGIDYTHKLSLMTKPREKWIELQVGEFLTSSDDMGNIQFFLCECESGNWKSGLLIKGVVIRPKQQVQPSH</sequence>
<dbReference type="Proteomes" id="UP000554482">
    <property type="component" value="Unassembled WGS sequence"/>
</dbReference>
<dbReference type="PANTHER" id="PTHR48478:SF1">
    <property type="entry name" value="LECTIN-LIKE"/>
    <property type="match status" value="1"/>
</dbReference>
<protein>
    <submittedName>
        <fullName evidence="1">Phloem protein 2-like a1</fullName>
    </submittedName>
</protein>
<proteinExistence type="predicted"/>
<evidence type="ECO:0000313" key="1">
    <source>
        <dbReference type="EMBL" id="KAF5198560.1"/>
    </source>
</evidence>
<dbReference type="EMBL" id="JABWDY010013126">
    <property type="protein sequence ID" value="KAF5198560.1"/>
    <property type="molecule type" value="Genomic_DNA"/>
</dbReference>
<name>A0A7J6WPQ0_THATH</name>
<dbReference type="PANTHER" id="PTHR48478">
    <property type="entry name" value="LECTIN-LIKE"/>
    <property type="match status" value="1"/>
</dbReference>
<dbReference type="GO" id="GO:0030246">
    <property type="term" value="F:carbohydrate binding"/>
    <property type="evidence" value="ECO:0007669"/>
    <property type="project" value="InterPro"/>
</dbReference>
<dbReference type="Pfam" id="PF14299">
    <property type="entry name" value="PP2"/>
    <property type="match status" value="1"/>
</dbReference>
<evidence type="ECO:0000313" key="2">
    <source>
        <dbReference type="Proteomes" id="UP000554482"/>
    </source>
</evidence>
<accession>A0A7J6WPQ0</accession>